<sequence length="392" mass="44793">MDDWFTCCCVTNVCLPNISGEFDVYVVYRSLWSVVLCDVDELSSFVVILTVSAIFDSLSIDNSQFWAFVSVDGLPETIVFECLSKRALKGDRALCKDCKVIPSENLSTQHRLLVMDLGLKKNRKRRTKECRPRIKWGGLTPVNAWEIGERLAGMGVWECRGDVDSMWDRAARCLCGISCLEPGVYRKQPFNFIRGRDFIAPCKCRDTSKYVHRECLDQWRAVKFSLYVSDPVYNFIIHSRYYREVLDFCAEGIILKLIDWMIVASGGAYDTKNAYARECWRLLPAFCRCPSDLHKKAQALTTLLIPFLKESSFMLENISAALQELVNKNKNVLASDTLSKELIVHQTENENLDLVLEFKCKFSYSKKSAGKNIKALASCSEEWLQALVNVFF</sequence>
<dbReference type="Gramene" id="PHT72677">
    <property type="protein sequence ID" value="PHT72677"/>
    <property type="gene ID" value="T459_23462"/>
</dbReference>
<reference evidence="5 6" key="2">
    <citation type="journal article" date="2017" name="Genome Biol.">
        <title>New reference genome sequences of hot pepper reveal the massive evolution of plant disease-resistance genes by retroduplication.</title>
        <authorList>
            <person name="Kim S."/>
            <person name="Park J."/>
            <person name="Yeom S.I."/>
            <person name="Kim Y.M."/>
            <person name="Seo E."/>
            <person name="Kim K.T."/>
            <person name="Kim M.S."/>
            <person name="Lee J.M."/>
            <person name="Cheong K."/>
            <person name="Shin H.S."/>
            <person name="Kim S.B."/>
            <person name="Han K."/>
            <person name="Lee J."/>
            <person name="Park M."/>
            <person name="Lee H.A."/>
            <person name="Lee H.Y."/>
            <person name="Lee Y."/>
            <person name="Oh S."/>
            <person name="Lee J.H."/>
            <person name="Choi E."/>
            <person name="Choi E."/>
            <person name="Lee S.E."/>
            <person name="Jeon J."/>
            <person name="Kim H."/>
            <person name="Choi G."/>
            <person name="Song H."/>
            <person name="Lee J."/>
            <person name="Lee S.C."/>
            <person name="Kwon J.K."/>
            <person name="Lee H.Y."/>
            <person name="Koo N."/>
            <person name="Hong Y."/>
            <person name="Kim R.W."/>
            <person name="Kang W.H."/>
            <person name="Huh J.H."/>
            <person name="Kang B.C."/>
            <person name="Yang T.J."/>
            <person name="Lee Y.H."/>
            <person name="Bennetzen J.L."/>
            <person name="Choi D."/>
        </authorList>
    </citation>
    <scope>NUCLEOTIDE SEQUENCE [LARGE SCALE GENOMIC DNA]</scope>
    <source>
        <strain evidence="6">cv. CM334</strain>
    </source>
</reference>
<dbReference type="STRING" id="4072.A0A2G2YSD9"/>
<dbReference type="EMBL" id="AYRZ02000009">
    <property type="protein sequence ID" value="PHT72677.1"/>
    <property type="molecule type" value="Genomic_DNA"/>
</dbReference>
<accession>A0A2G2YSD9</accession>
<dbReference type="InterPro" id="IPR011016">
    <property type="entry name" value="Znf_RING-CH"/>
</dbReference>
<keyword evidence="1" id="KW-0479">Metal-binding</keyword>
<keyword evidence="3" id="KW-0862">Zinc</keyword>
<dbReference type="GO" id="GO:0008270">
    <property type="term" value="F:zinc ion binding"/>
    <property type="evidence" value="ECO:0007669"/>
    <property type="project" value="UniProtKB-KW"/>
</dbReference>
<evidence type="ECO:0000256" key="1">
    <source>
        <dbReference type="ARBA" id="ARBA00022723"/>
    </source>
</evidence>
<protein>
    <recommendedName>
        <fullName evidence="4">RING-CH-type domain-containing protein</fullName>
    </recommendedName>
</protein>
<feature type="domain" description="RING-CH-type" evidence="4">
    <location>
        <begin position="174"/>
        <end position="227"/>
    </location>
</feature>
<dbReference type="InterPro" id="IPR012978">
    <property type="entry name" value="HEAT_RRP12"/>
</dbReference>
<evidence type="ECO:0000313" key="6">
    <source>
        <dbReference type="Proteomes" id="UP000222542"/>
    </source>
</evidence>
<organism evidence="5 6">
    <name type="scientific">Capsicum annuum</name>
    <name type="common">Capsicum pepper</name>
    <dbReference type="NCBI Taxonomy" id="4072"/>
    <lineage>
        <taxon>Eukaryota</taxon>
        <taxon>Viridiplantae</taxon>
        <taxon>Streptophyta</taxon>
        <taxon>Embryophyta</taxon>
        <taxon>Tracheophyta</taxon>
        <taxon>Spermatophyta</taxon>
        <taxon>Magnoliopsida</taxon>
        <taxon>eudicotyledons</taxon>
        <taxon>Gunneridae</taxon>
        <taxon>Pentapetalae</taxon>
        <taxon>asterids</taxon>
        <taxon>lamiids</taxon>
        <taxon>Solanales</taxon>
        <taxon>Solanaceae</taxon>
        <taxon>Solanoideae</taxon>
        <taxon>Capsiceae</taxon>
        <taxon>Capsicum</taxon>
    </lineage>
</organism>
<keyword evidence="6" id="KW-1185">Reference proteome</keyword>
<dbReference type="SMART" id="SM00744">
    <property type="entry name" value="RINGv"/>
    <property type="match status" value="1"/>
</dbReference>
<dbReference type="SUPFAM" id="SSF57850">
    <property type="entry name" value="RING/U-box"/>
    <property type="match status" value="1"/>
</dbReference>
<keyword evidence="2" id="KW-0863">Zinc-finger</keyword>
<dbReference type="Pfam" id="PF12906">
    <property type="entry name" value="RINGv"/>
    <property type="match status" value="1"/>
</dbReference>
<reference evidence="5 6" key="1">
    <citation type="journal article" date="2014" name="Nat. Genet.">
        <title>Genome sequence of the hot pepper provides insights into the evolution of pungency in Capsicum species.</title>
        <authorList>
            <person name="Kim S."/>
            <person name="Park M."/>
            <person name="Yeom S.I."/>
            <person name="Kim Y.M."/>
            <person name="Lee J.M."/>
            <person name="Lee H.A."/>
            <person name="Seo E."/>
            <person name="Choi J."/>
            <person name="Cheong K."/>
            <person name="Kim K.T."/>
            <person name="Jung K."/>
            <person name="Lee G.W."/>
            <person name="Oh S.K."/>
            <person name="Bae C."/>
            <person name="Kim S.B."/>
            <person name="Lee H.Y."/>
            <person name="Kim S.Y."/>
            <person name="Kim M.S."/>
            <person name="Kang B.C."/>
            <person name="Jo Y.D."/>
            <person name="Yang H.B."/>
            <person name="Jeong H.J."/>
            <person name="Kang W.H."/>
            <person name="Kwon J.K."/>
            <person name="Shin C."/>
            <person name="Lim J.Y."/>
            <person name="Park J.H."/>
            <person name="Huh J.H."/>
            <person name="Kim J.S."/>
            <person name="Kim B.D."/>
            <person name="Cohen O."/>
            <person name="Paran I."/>
            <person name="Suh M.C."/>
            <person name="Lee S.B."/>
            <person name="Kim Y.K."/>
            <person name="Shin Y."/>
            <person name="Noh S.J."/>
            <person name="Park J."/>
            <person name="Seo Y.S."/>
            <person name="Kwon S.Y."/>
            <person name="Kim H.A."/>
            <person name="Park J.M."/>
            <person name="Kim H.J."/>
            <person name="Choi S.B."/>
            <person name="Bosland P.W."/>
            <person name="Reeves G."/>
            <person name="Jo S.H."/>
            <person name="Lee B.W."/>
            <person name="Cho H.T."/>
            <person name="Choi H.S."/>
            <person name="Lee M.S."/>
            <person name="Yu Y."/>
            <person name="Do Choi Y."/>
            <person name="Park B.S."/>
            <person name="van Deynze A."/>
            <person name="Ashrafi H."/>
            <person name="Hill T."/>
            <person name="Kim W.T."/>
            <person name="Pai H.S."/>
            <person name="Ahn H.K."/>
            <person name="Yeam I."/>
            <person name="Giovannoni J.J."/>
            <person name="Rose J.K."/>
            <person name="Sorensen I."/>
            <person name="Lee S.J."/>
            <person name="Kim R.W."/>
            <person name="Choi I.Y."/>
            <person name="Choi B.S."/>
            <person name="Lim J.S."/>
            <person name="Lee Y.H."/>
            <person name="Choi D."/>
        </authorList>
    </citation>
    <scope>NUCLEOTIDE SEQUENCE [LARGE SCALE GENOMIC DNA]</scope>
    <source>
        <strain evidence="6">cv. CM334</strain>
    </source>
</reference>
<dbReference type="AlphaFoldDB" id="A0A2G2YSD9"/>
<comment type="caution">
    <text evidence="5">The sequence shown here is derived from an EMBL/GenBank/DDBJ whole genome shotgun (WGS) entry which is preliminary data.</text>
</comment>
<evidence type="ECO:0000256" key="3">
    <source>
        <dbReference type="ARBA" id="ARBA00022833"/>
    </source>
</evidence>
<evidence type="ECO:0000313" key="5">
    <source>
        <dbReference type="EMBL" id="PHT72677.1"/>
    </source>
</evidence>
<gene>
    <name evidence="5" type="ORF">T459_23462</name>
</gene>
<dbReference type="Proteomes" id="UP000222542">
    <property type="component" value="Unassembled WGS sequence"/>
</dbReference>
<dbReference type="PANTHER" id="PTHR48412">
    <property type="entry name" value="ARM REPEAT SUPERFAMILY PROTEIN"/>
    <property type="match status" value="1"/>
</dbReference>
<proteinExistence type="predicted"/>
<evidence type="ECO:0000259" key="4">
    <source>
        <dbReference type="SMART" id="SM00744"/>
    </source>
</evidence>
<evidence type="ECO:0000256" key="2">
    <source>
        <dbReference type="ARBA" id="ARBA00022771"/>
    </source>
</evidence>
<dbReference type="PANTHER" id="PTHR48412:SF1">
    <property type="entry name" value="ARM REPEAT SUPERFAMILY PROTEIN"/>
    <property type="match status" value="1"/>
</dbReference>
<name>A0A2G2YSD9_CAPAN</name>
<dbReference type="Gene3D" id="3.30.40.10">
    <property type="entry name" value="Zinc/RING finger domain, C3HC4 (zinc finger)"/>
    <property type="match status" value="1"/>
</dbReference>
<dbReference type="InterPro" id="IPR013083">
    <property type="entry name" value="Znf_RING/FYVE/PHD"/>
</dbReference>
<dbReference type="Pfam" id="PF08161">
    <property type="entry name" value="RRP12_HEAT"/>
    <property type="match status" value="1"/>
</dbReference>